<evidence type="ECO:0000313" key="1">
    <source>
        <dbReference type="EMBL" id="GMH06139.1"/>
    </source>
</evidence>
<sequence length="159" mass="17600">MLLGAVLLKQLYFSSLLKCAEPQFQNLWLDAVMFCALLYLAVDESCLCDVFPEVRGCGCSCFGRVLWTRCHGMHYDLVCCIVLRLVVNVGCCPAELCSDHSASGHGPGWMREESNFDEQMVPTSQMFGGLEEFSFVQKMIASSLEVTCPAPDDNSSSDF</sequence>
<organism evidence="1 2">
    <name type="scientific">Nepenthes gracilis</name>
    <name type="common">Slender pitcher plant</name>
    <dbReference type="NCBI Taxonomy" id="150966"/>
    <lineage>
        <taxon>Eukaryota</taxon>
        <taxon>Viridiplantae</taxon>
        <taxon>Streptophyta</taxon>
        <taxon>Embryophyta</taxon>
        <taxon>Tracheophyta</taxon>
        <taxon>Spermatophyta</taxon>
        <taxon>Magnoliopsida</taxon>
        <taxon>eudicotyledons</taxon>
        <taxon>Gunneridae</taxon>
        <taxon>Pentapetalae</taxon>
        <taxon>Caryophyllales</taxon>
        <taxon>Nepenthaceae</taxon>
        <taxon>Nepenthes</taxon>
    </lineage>
</organism>
<evidence type="ECO:0000313" key="2">
    <source>
        <dbReference type="Proteomes" id="UP001279734"/>
    </source>
</evidence>
<name>A0AAD3S838_NEPGR</name>
<dbReference type="Proteomes" id="UP001279734">
    <property type="component" value="Unassembled WGS sequence"/>
</dbReference>
<comment type="caution">
    <text evidence="1">The sequence shown here is derived from an EMBL/GenBank/DDBJ whole genome shotgun (WGS) entry which is preliminary data.</text>
</comment>
<keyword evidence="2" id="KW-1185">Reference proteome</keyword>
<gene>
    <name evidence="1" type="ORF">Nepgr_007979</name>
</gene>
<proteinExistence type="predicted"/>
<reference evidence="1" key="1">
    <citation type="submission" date="2023-05" db="EMBL/GenBank/DDBJ databases">
        <title>Nepenthes gracilis genome sequencing.</title>
        <authorList>
            <person name="Fukushima K."/>
        </authorList>
    </citation>
    <scope>NUCLEOTIDE SEQUENCE</scope>
    <source>
        <strain evidence="1">SING2019-196</strain>
    </source>
</reference>
<accession>A0AAD3S838</accession>
<dbReference type="EMBL" id="BSYO01000006">
    <property type="protein sequence ID" value="GMH06139.1"/>
    <property type="molecule type" value="Genomic_DNA"/>
</dbReference>
<protein>
    <submittedName>
        <fullName evidence="1">Uncharacterized protein</fullName>
    </submittedName>
</protein>
<dbReference type="AlphaFoldDB" id="A0AAD3S838"/>